<comment type="caution">
    <text evidence="2">The sequence shown here is derived from an EMBL/GenBank/DDBJ whole genome shotgun (WGS) entry which is preliminary data.</text>
</comment>
<dbReference type="CDD" id="cd00037">
    <property type="entry name" value="CLECT"/>
    <property type="match status" value="1"/>
</dbReference>
<keyword evidence="3" id="KW-1185">Reference proteome</keyword>
<dbReference type="SUPFAM" id="SSF56436">
    <property type="entry name" value="C-type lectin-like"/>
    <property type="match status" value="1"/>
</dbReference>
<dbReference type="InterPro" id="IPR016186">
    <property type="entry name" value="C-type_lectin-like/link_sf"/>
</dbReference>
<accession>A0A8T0FDW8</accession>
<reference evidence="2" key="2">
    <citation type="submission" date="2020-06" db="EMBL/GenBank/DDBJ databases">
        <authorList>
            <person name="Sheffer M."/>
        </authorList>
    </citation>
    <scope>NUCLEOTIDE SEQUENCE</scope>
</reference>
<name>A0A8T0FDW8_ARGBR</name>
<evidence type="ECO:0000259" key="1">
    <source>
        <dbReference type="PROSITE" id="PS50041"/>
    </source>
</evidence>
<evidence type="ECO:0000313" key="2">
    <source>
        <dbReference type="EMBL" id="KAF8788438.1"/>
    </source>
</evidence>
<dbReference type="PROSITE" id="PS50041">
    <property type="entry name" value="C_TYPE_LECTIN_2"/>
    <property type="match status" value="1"/>
</dbReference>
<protein>
    <recommendedName>
        <fullName evidence="1">C-type lectin domain-containing protein</fullName>
    </recommendedName>
</protein>
<gene>
    <name evidence="2" type="ORF">HNY73_009937</name>
</gene>
<organism evidence="2 3">
    <name type="scientific">Argiope bruennichi</name>
    <name type="common">Wasp spider</name>
    <name type="synonym">Aranea bruennichi</name>
    <dbReference type="NCBI Taxonomy" id="94029"/>
    <lineage>
        <taxon>Eukaryota</taxon>
        <taxon>Metazoa</taxon>
        <taxon>Ecdysozoa</taxon>
        <taxon>Arthropoda</taxon>
        <taxon>Chelicerata</taxon>
        <taxon>Arachnida</taxon>
        <taxon>Araneae</taxon>
        <taxon>Araneomorphae</taxon>
        <taxon>Entelegynae</taxon>
        <taxon>Araneoidea</taxon>
        <taxon>Araneidae</taxon>
        <taxon>Argiope</taxon>
    </lineage>
</organism>
<reference evidence="2" key="1">
    <citation type="journal article" date="2020" name="bioRxiv">
        <title>Chromosome-level reference genome of the European wasp spider Argiope bruennichi: a resource for studies on range expansion and evolutionary adaptation.</title>
        <authorList>
            <person name="Sheffer M.M."/>
            <person name="Hoppe A."/>
            <person name="Krehenwinkel H."/>
            <person name="Uhl G."/>
            <person name="Kuss A.W."/>
            <person name="Jensen L."/>
            <person name="Jensen C."/>
            <person name="Gillespie R.G."/>
            <person name="Hoff K.J."/>
            <person name="Prost S."/>
        </authorList>
    </citation>
    <scope>NUCLEOTIDE SEQUENCE</scope>
</reference>
<dbReference type="Proteomes" id="UP000807504">
    <property type="component" value="Unassembled WGS sequence"/>
</dbReference>
<dbReference type="InterPro" id="IPR001304">
    <property type="entry name" value="C-type_lectin-like"/>
</dbReference>
<dbReference type="Gene3D" id="3.10.100.10">
    <property type="entry name" value="Mannose-Binding Protein A, subunit A"/>
    <property type="match status" value="1"/>
</dbReference>
<dbReference type="EMBL" id="JABXBU010000015">
    <property type="protein sequence ID" value="KAF8788438.1"/>
    <property type="molecule type" value="Genomic_DNA"/>
</dbReference>
<dbReference type="Pfam" id="PF00059">
    <property type="entry name" value="Lectin_C"/>
    <property type="match status" value="1"/>
</dbReference>
<proteinExistence type="predicted"/>
<evidence type="ECO:0000313" key="3">
    <source>
        <dbReference type="Proteomes" id="UP000807504"/>
    </source>
</evidence>
<dbReference type="AlphaFoldDB" id="A0A8T0FDW8"/>
<feature type="domain" description="C-type lectin" evidence="1">
    <location>
        <begin position="63"/>
        <end position="176"/>
    </location>
</feature>
<sequence length="212" mass="24568">MHYGTNKENPFRYINISDMLFLCLNRSVHKLVFISPGARTPDCEGMQDMCRCHKSYTDATNGMQRICLKRFSEKKNWKGAFVTCANEYSTLVHNRVPDSFFEHFRNESIDIIWIGIRKKLGFYIVEAPVESVLKNASALGFGWEAEEPLHECVALNISSGRLVTRDCYNEHEYICQNAGFPVYPISNSLACPKEWLFYYQYLRKDCIALSLF</sequence>
<dbReference type="InterPro" id="IPR016187">
    <property type="entry name" value="CTDL_fold"/>
</dbReference>